<dbReference type="FunFam" id="2.40.50.140:FF:000045">
    <property type="entry name" value="Phenylalanine--tRNA ligase beta subunit"/>
    <property type="match status" value="1"/>
</dbReference>
<dbReference type="InterPro" id="IPR037154">
    <property type="entry name" value="YtpR-like_sf"/>
</dbReference>
<dbReference type="Gene3D" id="2.40.50.140">
    <property type="entry name" value="Nucleic acid-binding proteins"/>
    <property type="match status" value="1"/>
</dbReference>
<dbReference type="InterPro" id="IPR027855">
    <property type="entry name" value="DUF4479"/>
</dbReference>
<dbReference type="AlphaFoldDB" id="A0A150LJQ2"/>
<dbReference type="NCBIfam" id="NF045760">
    <property type="entry name" value="YtpR"/>
    <property type="match status" value="1"/>
</dbReference>
<dbReference type="Gene3D" id="3.30.1940.10">
    <property type="entry name" value="YtpR-like"/>
    <property type="match status" value="1"/>
</dbReference>
<name>A0A150LJQ2_9BACI</name>
<dbReference type="GO" id="GO:0000049">
    <property type="term" value="F:tRNA binding"/>
    <property type="evidence" value="ECO:0007669"/>
    <property type="project" value="UniProtKB-UniRule"/>
</dbReference>
<dbReference type="EMBL" id="LQYT01000092">
    <property type="protein sequence ID" value="KYD12484.1"/>
    <property type="molecule type" value="Genomic_DNA"/>
</dbReference>
<accession>A0A150LJQ2</accession>
<evidence type="ECO:0000256" key="2">
    <source>
        <dbReference type="ARBA" id="ARBA00022884"/>
    </source>
</evidence>
<evidence type="ECO:0000256" key="1">
    <source>
        <dbReference type="ARBA" id="ARBA00022555"/>
    </source>
</evidence>
<comment type="caution">
    <text evidence="5">The sequence shown here is derived from an EMBL/GenBank/DDBJ whole genome shotgun (WGS) entry which is preliminary data.</text>
</comment>
<evidence type="ECO:0000256" key="3">
    <source>
        <dbReference type="PROSITE-ProRule" id="PRU00209"/>
    </source>
</evidence>
<evidence type="ECO:0000313" key="6">
    <source>
        <dbReference type="Proteomes" id="UP000075683"/>
    </source>
</evidence>
<dbReference type="InterPro" id="IPR033714">
    <property type="entry name" value="tRNA_bind_bactPheRS"/>
</dbReference>
<dbReference type="CDD" id="cd02796">
    <property type="entry name" value="tRNA_bind_bactPheRS"/>
    <property type="match status" value="1"/>
</dbReference>
<protein>
    <recommendedName>
        <fullName evidence="4">tRNA-binding domain-containing protein</fullName>
    </recommendedName>
</protein>
<feature type="domain" description="TRNA-binding" evidence="4">
    <location>
        <begin position="90"/>
        <end position="200"/>
    </location>
</feature>
<dbReference type="SUPFAM" id="SSF50249">
    <property type="entry name" value="Nucleic acid-binding proteins"/>
    <property type="match status" value="1"/>
</dbReference>
<dbReference type="Proteomes" id="UP000075683">
    <property type="component" value="Unassembled WGS sequence"/>
</dbReference>
<proteinExistence type="predicted"/>
<keyword evidence="1 3" id="KW-0820">tRNA-binding</keyword>
<dbReference type="STRING" id="301148.B4135_3048"/>
<sequence length="204" mass="22468">MIAFYNPEGVGDILLITLEPFEKQNVRIEKKGDVVRIFDEKTRKTVGYNIFQASRHFSLKAERGRAAVDREMIDAVNRLLRENGFEEISADLSPKFVVGLVKEKKKHPNADKLSVCQVDVGGEVLQIVCGAPNVEAGQKVVVAKVGAVMPSGMVIKEAELRGVKSMGMICSARELELPNAPQEKGILVLDDAYRVGEPFEFPGQ</sequence>
<organism evidence="5 6">
    <name type="scientific">Caldibacillus debilis</name>
    <dbReference type="NCBI Taxonomy" id="301148"/>
    <lineage>
        <taxon>Bacteria</taxon>
        <taxon>Bacillati</taxon>
        <taxon>Bacillota</taxon>
        <taxon>Bacilli</taxon>
        <taxon>Bacillales</taxon>
        <taxon>Bacillaceae</taxon>
        <taxon>Caldibacillus</taxon>
    </lineage>
</organism>
<dbReference type="Pfam" id="PF14794">
    <property type="entry name" value="DUF4479"/>
    <property type="match status" value="1"/>
</dbReference>
<evidence type="ECO:0000259" key="4">
    <source>
        <dbReference type="PROSITE" id="PS50886"/>
    </source>
</evidence>
<dbReference type="InterPro" id="IPR002547">
    <property type="entry name" value="tRNA-bd_dom"/>
</dbReference>
<dbReference type="OrthoDB" id="9805455at2"/>
<dbReference type="Pfam" id="PF01588">
    <property type="entry name" value="tRNA_bind"/>
    <property type="match status" value="1"/>
</dbReference>
<keyword evidence="2 3" id="KW-0694">RNA-binding</keyword>
<gene>
    <name evidence="5" type="ORF">B4135_3048</name>
</gene>
<dbReference type="PATRIC" id="fig|301148.3.peg.815"/>
<dbReference type="PROSITE" id="PS50886">
    <property type="entry name" value="TRBD"/>
    <property type="match status" value="1"/>
</dbReference>
<dbReference type="RefSeq" id="WP_061569560.1">
    <property type="nucleotide sequence ID" value="NZ_LQYT01000092.1"/>
</dbReference>
<dbReference type="InterPro" id="IPR012340">
    <property type="entry name" value="NA-bd_OB-fold"/>
</dbReference>
<evidence type="ECO:0000313" key="5">
    <source>
        <dbReference type="EMBL" id="KYD12484.1"/>
    </source>
</evidence>
<reference evidence="5 6" key="1">
    <citation type="submission" date="2016-01" db="EMBL/GenBank/DDBJ databases">
        <title>Draft Genome Sequences of Seven Thermophilic Sporeformers Isolated from Foods.</title>
        <authorList>
            <person name="Berendsen E.M."/>
            <person name="Wells-Bennik M.H."/>
            <person name="Krawcyk A.O."/>
            <person name="De Jong A."/>
            <person name="Holsappel S."/>
            <person name="Eijlander R.T."/>
            <person name="Kuipers O.P."/>
        </authorList>
    </citation>
    <scope>NUCLEOTIDE SEQUENCE [LARGE SCALE GENOMIC DNA]</scope>
    <source>
        <strain evidence="5 6">B4135</strain>
    </source>
</reference>